<dbReference type="Proteomes" id="UP000318834">
    <property type="component" value="Unassembled WGS sequence"/>
</dbReference>
<comment type="caution">
    <text evidence="1">The sequence shown here is derived from an EMBL/GenBank/DDBJ whole genome shotgun (WGS) entry which is preliminary data.</text>
</comment>
<proteinExistence type="predicted"/>
<dbReference type="EMBL" id="VBAP01000066">
    <property type="protein sequence ID" value="TMI73809.1"/>
    <property type="molecule type" value="Genomic_DNA"/>
</dbReference>
<accession>A0A537IR78</accession>
<name>A0A537IR78_9BACT</name>
<protein>
    <submittedName>
        <fullName evidence="1">Uncharacterized protein</fullName>
    </submittedName>
</protein>
<sequence length="145" mass="16258">MTIPNSFTPYDRKFLAGIVHQVWRACQVYVTVAMERNPGHARPALDELAKWAVARRRELGPHGGVPHPLSPSAQQAGRALLNDVETISRRVLEMIASLETSSLPPDQVEEQTLGIIEGVLRWTSLMASQLGITRSLRPHTLWFER</sequence>
<gene>
    <name evidence="1" type="ORF">E6H05_09100</name>
</gene>
<reference evidence="1 2" key="1">
    <citation type="journal article" date="2019" name="Nat. Microbiol.">
        <title>Mediterranean grassland soil C-N compound turnover is dependent on rainfall and depth, and is mediated by genomically divergent microorganisms.</title>
        <authorList>
            <person name="Diamond S."/>
            <person name="Andeer P.F."/>
            <person name="Li Z."/>
            <person name="Crits-Christoph A."/>
            <person name="Burstein D."/>
            <person name="Anantharaman K."/>
            <person name="Lane K.R."/>
            <person name="Thomas B.C."/>
            <person name="Pan C."/>
            <person name="Northen T.R."/>
            <person name="Banfield J.F."/>
        </authorList>
    </citation>
    <scope>NUCLEOTIDE SEQUENCE [LARGE SCALE GENOMIC DNA]</scope>
    <source>
        <strain evidence="1">NP_8</strain>
    </source>
</reference>
<organism evidence="1 2">
    <name type="scientific">Candidatus Segetimicrobium genomatis</name>
    <dbReference type="NCBI Taxonomy" id="2569760"/>
    <lineage>
        <taxon>Bacteria</taxon>
        <taxon>Bacillati</taxon>
        <taxon>Candidatus Sysuimicrobiota</taxon>
        <taxon>Candidatus Sysuimicrobiia</taxon>
        <taxon>Candidatus Sysuimicrobiales</taxon>
        <taxon>Candidatus Segetimicrobiaceae</taxon>
        <taxon>Candidatus Segetimicrobium</taxon>
    </lineage>
</organism>
<evidence type="ECO:0000313" key="1">
    <source>
        <dbReference type="EMBL" id="TMI73809.1"/>
    </source>
</evidence>
<dbReference type="AlphaFoldDB" id="A0A537IR78"/>
<evidence type="ECO:0000313" key="2">
    <source>
        <dbReference type="Proteomes" id="UP000318834"/>
    </source>
</evidence>